<comment type="caution">
    <text evidence="1">The sequence shown here is derived from an EMBL/GenBank/DDBJ whole genome shotgun (WGS) entry which is preliminary data.</text>
</comment>
<name>A0A2T3W496_9DEIO</name>
<protein>
    <submittedName>
        <fullName evidence="1">Uncharacterized protein</fullName>
    </submittedName>
</protein>
<evidence type="ECO:0000313" key="1">
    <source>
        <dbReference type="EMBL" id="PTA66583.1"/>
    </source>
</evidence>
<dbReference type="Proteomes" id="UP000240317">
    <property type="component" value="Unassembled WGS sequence"/>
</dbReference>
<organism evidence="1 2">
    <name type="scientific">Deinococcus arcticus</name>
    <dbReference type="NCBI Taxonomy" id="2136176"/>
    <lineage>
        <taxon>Bacteria</taxon>
        <taxon>Thermotogati</taxon>
        <taxon>Deinococcota</taxon>
        <taxon>Deinococci</taxon>
        <taxon>Deinococcales</taxon>
        <taxon>Deinococcaceae</taxon>
        <taxon>Deinococcus</taxon>
    </lineage>
</organism>
<sequence>MILADGTTILGSTVEGGGQRPQSLLNGVTFTKGIPTKLTWRFEGVPTTVTTLRGVVLAGFAVQNVRLVGTTPAPSATPAPVNVSSYNAELTNCKAGANGTLTCTATLTPRR</sequence>
<reference evidence="1 2" key="1">
    <citation type="submission" date="2018-03" db="EMBL/GenBank/DDBJ databases">
        <title>Draft genome of Deinococcus sp. OD32.</title>
        <authorList>
            <person name="Wang X.-P."/>
            <person name="Du Z.-J."/>
        </authorList>
    </citation>
    <scope>NUCLEOTIDE SEQUENCE [LARGE SCALE GENOMIC DNA]</scope>
    <source>
        <strain evidence="1 2">OD32</strain>
    </source>
</reference>
<keyword evidence="2" id="KW-1185">Reference proteome</keyword>
<evidence type="ECO:0000313" key="2">
    <source>
        <dbReference type="Proteomes" id="UP000240317"/>
    </source>
</evidence>
<accession>A0A2T3W496</accession>
<dbReference type="AlphaFoldDB" id="A0A2T3W496"/>
<gene>
    <name evidence="1" type="ORF">C8263_16915</name>
</gene>
<dbReference type="EMBL" id="PYSV01000024">
    <property type="protein sequence ID" value="PTA66583.1"/>
    <property type="molecule type" value="Genomic_DNA"/>
</dbReference>
<proteinExistence type="predicted"/>